<comment type="caution">
    <text evidence="1">The sequence shown here is derived from an EMBL/GenBank/DDBJ whole genome shotgun (WGS) entry which is preliminary data.</text>
</comment>
<accession>A0A5B7KAY3</accession>
<dbReference type="EMBL" id="VSRR010138253">
    <property type="protein sequence ID" value="MPD03854.1"/>
    <property type="molecule type" value="Genomic_DNA"/>
</dbReference>
<proteinExistence type="predicted"/>
<evidence type="ECO:0000313" key="2">
    <source>
        <dbReference type="Proteomes" id="UP000324222"/>
    </source>
</evidence>
<dbReference type="Proteomes" id="UP000324222">
    <property type="component" value="Unassembled WGS sequence"/>
</dbReference>
<name>A0A5B7KAY3_PORTR</name>
<sequence length="126" mass="14322">MSLFLPSSLPSHVLFPIQSYRRHVSLIFPSHPFPSFIRSMLYHHCLCLFTVSAMVLPRLINSDRDIFAGWEMNERMDSFARGDGWSEGSVRDFRRGRIFTLSSSSDSSQCVTPIRCISCANPPPLP</sequence>
<evidence type="ECO:0000313" key="1">
    <source>
        <dbReference type="EMBL" id="MPD03854.1"/>
    </source>
</evidence>
<keyword evidence="2" id="KW-1185">Reference proteome</keyword>
<organism evidence="1 2">
    <name type="scientific">Portunus trituberculatus</name>
    <name type="common">Swimming crab</name>
    <name type="synonym">Neptunus trituberculatus</name>
    <dbReference type="NCBI Taxonomy" id="210409"/>
    <lineage>
        <taxon>Eukaryota</taxon>
        <taxon>Metazoa</taxon>
        <taxon>Ecdysozoa</taxon>
        <taxon>Arthropoda</taxon>
        <taxon>Crustacea</taxon>
        <taxon>Multicrustacea</taxon>
        <taxon>Malacostraca</taxon>
        <taxon>Eumalacostraca</taxon>
        <taxon>Eucarida</taxon>
        <taxon>Decapoda</taxon>
        <taxon>Pleocyemata</taxon>
        <taxon>Brachyura</taxon>
        <taxon>Eubrachyura</taxon>
        <taxon>Portunoidea</taxon>
        <taxon>Portunidae</taxon>
        <taxon>Portuninae</taxon>
        <taxon>Portunus</taxon>
    </lineage>
</organism>
<reference evidence="1 2" key="1">
    <citation type="submission" date="2019-05" db="EMBL/GenBank/DDBJ databases">
        <title>Another draft genome of Portunus trituberculatus and its Hox gene families provides insights of decapod evolution.</title>
        <authorList>
            <person name="Jeong J.-H."/>
            <person name="Song I."/>
            <person name="Kim S."/>
            <person name="Choi T."/>
            <person name="Kim D."/>
            <person name="Ryu S."/>
            <person name="Kim W."/>
        </authorList>
    </citation>
    <scope>NUCLEOTIDE SEQUENCE [LARGE SCALE GENOMIC DNA]</scope>
    <source>
        <tissue evidence="1">Muscle</tissue>
    </source>
</reference>
<protein>
    <submittedName>
        <fullName evidence="1">Uncharacterized protein</fullName>
    </submittedName>
</protein>
<dbReference type="AlphaFoldDB" id="A0A5B7KAY3"/>
<gene>
    <name evidence="1" type="ORF">E2C01_099509</name>
</gene>